<gene>
    <name evidence="5" type="ORF">ABE541_13255</name>
</gene>
<dbReference type="Pfam" id="PF00149">
    <property type="entry name" value="Metallophos"/>
    <property type="match status" value="1"/>
</dbReference>
<dbReference type="CDD" id="cd07385">
    <property type="entry name" value="MPP_YkuE_C"/>
    <property type="match status" value="1"/>
</dbReference>
<dbReference type="InterPro" id="IPR051158">
    <property type="entry name" value="Metallophosphoesterase_sf"/>
</dbReference>
<dbReference type="InterPro" id="IPR004843">
    <property type="entry name" value="Calcineurin-like_PHP"/>
</dbReference>
<comment type="caution">
    <text evidence="5">The sequence shown here is derived from an EMBL/GenBank/DDBJ whole genome shotgun (WGS) entry which is preliminary data.</text>
</comment>
<name>A0ABV0BU76_9SPHI</name>
<dbReference type="PANTHER" id="PTHR31302:SF31">
    <property type="entry name" value="PHOSPHODIESTERASE YAEI"/>
    <property type="match status" value="1"/>
</dbReference>
<sequence>MAQRLILILLLFLIGDIYFYQVIITLFSNPLIHVIYWLIDIVVLGAIIVTIFLRKRISDIQRYASSLITAMLLIFIPKLFSVPILLLEDIGRLFRSFPPRNFYVSELVAVLAGIVFLAIIFGLTRGRHFYRVRKEILHFSDLPEAFDGFTITQLSDIHSGSLSNIKGVQKGIDLANAQNSDLLLFTGDLVNNMASEMDPWIDLFTTLKAPYGKYSVLGNHDYGDYTKWSSTSLKEANLMRVKEIHSEMGFKLLLNEAVLLHKHGQRIALVGVENWGKGGFHQFGNLNQATAAIPDDSFKILMSHDPSHWDAVTVDHAKHVHLTLAGHTHGMQFGIELFGFKWSPIQYFYKQWAGLYQRDGKFLYVNRGFGYHGLKGRVGVWPEITVLTLKRSTEQLE</sequence>
<evidence type="ECO:0000259" key="4">
    <source>
        <dbReference type="Pfam" id="PF00149"/>
    </source>
</evidence>
<keyword evidence="2" id="KW-0378">Hydrolase</keyword>
<evidence type="ECO:0000313" key="6">
    <source>
        <dbReference type="Proteomes" id="UP001409291"/>
    </source>
</evidence>
<dbReference type="PANTHER" id="PTHR31302">
    <property type="entry name" value="TRANSMEMBRANE PROTEIN WITH METALLOPHOSPHOESTERASE DOMAIN-RELATED"/>
    <property type="match status" value="1"/>
</dbReference>
<protein>
    <submittedName>
        <fullName evidence="5">Metallophosphoesterase</fullName>
    </submittedName>
</protein>
<proteinExistence type="predicted"/>
<dbReference type="RefSeq" id="WP_346581469.1">
    <property type="nucleotide sequence ID" value="NZ_JBDJLH010000001.1"/>
</dbReference>
<evidence type="ECO:0000313" key="5">
    <source>
        <dbReference type="EMBL" id="MEN5378226.1"/>
    </source>
</evidence>
<keyword evidence="6" id="KW-1185">Reference proteome</keyword>
<dbReference type="Gene3D" id="3.60.21.10">
    <property type="match status" value="1"/>
</dbReference>
<reference evidence="5 6" key="1">
    <citation type="submission" date="2024-04" db="EMBL/GenBank/DDBJ databases">
        <title>WGS of bacteria from Torrens River.</title>
        <authorList>
            <person name="Wyrsch E.R."/>
            <person name="Drigo B."/>
        </authorList>
    </citation>
    <scope>NUCLEOTIDE SEQUENCE [LARGE SCALE GENOMIC DNA]</scope>
    <source>
        <strain evidence="5 6">TWI391</strain>
    </source>
</reference>
<dbReference type="SUPFAM" id="SSF56300">
    <property type="entry name" value="Metallo-dependent phosphatases"/>
    <property type="match status" value="1"/>
</dbReference>
<evidence type="ECO:0000256" key="1">
    <source>
        <dbReference type="ARBA" id="ARBA00022723"/>
    </source>
</evidence>
<keyword evidence="3" id="KW-0812">Transmembrane</keyword>
<organism evidence="5 6">
    <name type="scientific">Sphingobacterium kitahiroshimense</name>
    <dbReference type="NCBI Taxonomy" id="470446"/>
    <lineage>
        <taxon>Bacteria</taxon>
        <taxon>Pseudomonadati</taxon>
        <taxon>Bacteroidota</taxon>
        <taxon>Sphingobacteriia</taxon>
        <taxon>Sphingobacteriales</taxon>
        <taxon>Sphingobacteriaceae</taxon>
        <taxon>Sphingobacterium</taxon>
    </lineage>
</organism>
<keyword evidence="3" id="KW-0472">Membrane</keyword>
<keyword evidence="3" id="KW-1133">Transmembrane helix</keyword>
<feature type="domain" description="Calcineurin-like phosphoesterase" evidence="4">
    <location>
        <begin position="150"/>
        <end position="330"/>
    </location>
</feature>
<feature type="transmembrane region" description="Helical" evidence="3">
    <location>
        <begin position="7"/>
        <end position="28"/>
    </location>
</feature>
<dbReference type="InterPro" id="IPR029052">
    <property type="entry name" value="Metallo-depent_PP-like"/>
</dbReference>
<accession>A0ABV0BU76</accession>
<keyword evidence="1" id="KW-0479">Metal-binding</keyword>
<evidence type="ECO:0000256" key="3">
    <source>
        <dbReference type="SAM" id="Phobius"/>
    </source>
</evidence>
<dbReference type="Proteomes" id="UP001409291">
    <property type="component" value="Unassembled WGS sequence"/>
</dbReference>
<evidence type="ECO:0000256" key="2">
    <source>
        <dbReference type="ARBA" id="ARBA00022801"/>
    </source>
</evidence>
<feature type="transmembrane region" description="Helical" evidence="3">
    <location>
        <begin position="107"/>
        <end position="124"/>
    </location>
</feature>
<dbReference type="EMBL" id="JBDJNQ010000006">
    <property type="protein sequence ID" value="MEN5378226.1"/>
    <property type="molecule type" value="Genomic_DNA"/>
</dbReference>
<feature type="transmembrane region" description="Helical" evidence="3">
    <location>
        <begin position="34"/>
        <end position="53"/>
    </location>
</feature>
<feature type="transmembrane region" description="Helical" evidence="3">
    <location>
        <begin position="65"/>
        <end position="87"/>
    </location>
</feature>